<dbReference type="AlphaFoldDB" id="A0A0G4MNM7"/>
<feature type="non-terminal residue" evidence="1">
    <location>
        <position position="1"/>
    </location>
</feature>
<proteinExistence type="predicted"/>
<dbReference type="EMBL" id="CVQH01023670">
    <property type="protein sequence ID" value="CRK35821.1"/>
    <property type="molecule type" value="Genomic_DNA"/>
</dbReference>
<sequence>CPDFQALRFPREAVGAEALRVHRRSRCPRLQHSRRL</sequence>
<dbReference type="Proteomes" id="UP000044602">
    <property type="component" value="Unassembled WGS sequence"/>
</dbReference>
<keyword evidence="2" id="KW-1185">Reference proteome</keyword>
<gene>
    <name evidence="1" type="ORF">BN1708_019819</name>
</gene>
<name>A0A0G4MNM7_VERLO</name>
<accession>A0A0G4MNM7</accession>
<organism evidence="1 2">
    <name type="scientific">Verticillium longisporum</name>
    <name type="common">Verticillium dahliae var. longisporum</name>
    <dbReference type="NCBI Taxonomy" id="100787"/>
    <lineage>
        <taxon>Eukaryota</taxon>
        <taxon>Fungi</taxon>
        <taxon>Dikarya</taxon>
        <taxon>Ascomycota</taxon>
        <taxon>Pezizomycotina</taxon>
        <taxon>Sordariomycetes</taxon>
        <taxon>Hypocreomycetidae</taxon>
        <taxon>Glomerellales</taxon>
        <taxon>Plectosphaerellaceae</taxon>
        <taxon>Verticillium</taxon>
    </lineage>
</organism>
<evidence type="ECO:0000313" key="1">
    <source>
        <dbReference type="EMBL" id="CRK35821.1"/>
    </source>
</evidence>
<evidence type="ECO:0000313" key="2">
    <source>
        <dbReference type="Proteomes" id="UP000044602"/>
    </source>
</evidence>
<reference evidence="1 2" key="1">
    <citation type="submission" date="2015-05" db="EMBL/GenBank/DDBJ databases">
        <authorList>
            <person name="Wang D.B."/>
            <person name="Wang M."/>
        </authorList>
    </citation>
    <scope>NUCLEOTIDE SEQUENCE [LARGE SCALE GENOMIC DNA]</scope>
    <source>
        <strain evidence="1">VL1</strain>
    </source>
</reference>
<protein>
    <submittedName>
        <fullName evidence="1">Uncharacterized protein</fullName>
    </submittedName>
</protein>